<dbReference type="Pfam" id="PF03323">
    <property type="entry name" value="GerA"/>
    <property type="match status" value="1"/>
</dbReference>
<evidence type="ECO:0000256" key="3">
    <source>
        <dbReference type="SAM" id="MobiDB-lite"/>
    </source>
</evidence>
<dbReference type="GO" id="GO:0016020">
    <property type="term" value="C:membrane"/>
    <property type="evidence" value="ECO:0007669"/>
    <property type="project" value="InterPro"/>
</dbReference>
<dbReference type="PIRSF" id="PIRSF005690">
    <property type="entry name" value="GerBA"/>
    <property type="match status" value="1"/>
</dbReference>
<comment type="similarity">
    <text evidence="1">Belongs to the GerABKA family.</text>
</comment>
<dbReference type="InterPro" id="IPR050768">
    <property type="entry name" value="UPF0353/GerABKA_families"/>
</dbReference>
<keyword evidence="4" id="KW-0812">Transmembrane</keyword>
<keyword evidence="4" id="KW-1133">Transmembrane helix</keyword>
<dbReference type="EMBL" id="FQXJ01000031">
    <property type="protein sequence ID" value="SHI97108.1"/>
    <property type="molecule type" value="Genomic_DNA"/>
</dbReference>
<protein>
    <submittedName>
        <fullName evidence="5">Spore germination protein KA</fullName>
    </submittedName>
</protein>
<accession>A0A1M6FH97</accession>
<dbReference type="InterPro" id="IPR004995">
    <property type="entry name" value="Spore_Ger"/>
</dbReference>
<keyword evidence="2 4" id="KW-0472">Membrane</keyword>
<evidence type="ECO:0000313" key="5">
    <source>
        <dbReference type="EMBL" id="SHI97108.1"/>
    </source>
</evidence>
<dbReference type="PANTHER" id="PTHR22550">
    <property type="entry name" value="SPORE GERMINATION PROTEIN"/>
    <property type="match status" value="1"/>
</dbReference>
<proteinExistence type="inferred from homology"/>
<dbReference type="Proteomes" id="UP000183954">
    <property type="component" value="Unassembled WGS sequence"/>
</dbReference>
<reference evidence="6" key="1">
    <citation type="submission" date="2016-11" db="EMBL/GenBank/DDBJ databases">
        <authorList>
            <person name="Varghese N."/>
            <person name="Submissions S."/>
        </authorList>
    </citation>
    <scope>NUCLEOTIDE SEQUENCE [LARGE SCALE GENOMIC DNA]</scope>
    <source>
        <strain evidence="6">DSM 15449</strain>
    </source>
</reference>
<feature type="transmembrane region" description="Helical" evidence="4">
    <location>
        <begin position="394"/>
        <end position="414"/>
    </location>
</feature>
<evidence type="ECO:0000256" key="2">
    <source>
        <dbReference type="ARBA" id="ARBA00023136"/>
    </source>
</evidence>
<feature type="transmembrane region" description="Helical" evidence="4">
    <location>
        <begin position="420"/>
        <end position="440"/>
    </location>
</feature>
<dbReference type="GO" id="GO:0009847">
    <property type="term" value="P:spore germination"/>
    <property type="evidence" value="ECO:0007669"/>
    <property type="project" value="InterPro"/>
</dbReference>
<feature type="transmembrane region" description="Helical" evidence="4">
    <location>
        <begin position="447"/>
        <end position="472"/>
    </location>
</feature>
<dbReference type="AlphaFoldDB" id="A0A1M6FH97"/>
<gene>
    <name evidence="5" type="ORF">SAMN02746098_04942</name>
</gene>
<dbReference type="PANTHER" id="PTHR22550:SF5">
    <property type="entry name" value="LEUCINE ZIPPER PROTEIN 4"/>
    <property type="match status" value="1"/>
</dbReference>
<feature type="transmembrane region" description="Helical" evidence="4">
    <location>
        <begin position="322"/>
        <end position="344"/>
    </location>
</feature>
<feature type="region of interest" description="Disordered" evidence="3">
    <location>
        <begin position="516"/>
        <end position="537"/>
    </location>
</feature>
<keyword evidence="6" id="KW-1185">Reference proteome</keyword>
<evidence type="ECO:0000256" key="4">
    <source>
        <dbReference type="SAM" id="Phobius"/>
    </source>
</evidence>
<dbReference type="OrthoDB" id="1726708at2"/>
<dbReference type="RefSeq" id="WP_073033038.1">
    <property type="nucleotide sequence ID" value="NZ_FQXJ01000031.1"/>
</dbReference>
<evidence type="ECO:0000313" key="6">
    <source>
        <dbReference type="Proteomes" id="UP000183954"/>
    </source>
</evidence>
<dbReference type="STRING" id="1121420.SAMN02746098_04942"/>
<organism evidence="5 6">
    <name type="scientific">Desulfosporosinus lacus DSM 15449</name>
    <dbReference type="NCBI Taxonomy" id="1121420"/>
    <lineage>
        <taxon>Bacteria</taxon>
        <taxon>Bacillati</taxon>
        <taxon>Bacillota</taxon>
        <taxon>Clostridia</taxon>
        <taxon>Eubacteriales</taxon>
        <taxon>Desulfitobacteriaceae</taxon>
        <taxon>Desulfosporosinus</taxon>
    </lineage>
</organism>
<sequence>MLKQLLIKVLGGTQKKDSASKKLNPSKEIQPLSTCFEDNLRTLQKALENSADIVFRQLSVQPPSSKKTRVLLVFVEGLCDPKSISADLLKPLLNDLGALKTPPADLASLHKVVLQQVLSLTDAQTTTNMLDLVESVLNGNVALVIDGSDHAILANLQQKEGRAINEPDTEPVVRGPKDGFVESLQVNASLIRRRIRSSRLKLELFKVGSLTKTSIGVFYIQGIANDKVVEEVRRRIKRIEIDGILASGYIEELIGDEPFTIFPLIQTTERPDRSAASLLEGRVVILVDNTPMNLIVPCTFVSLLQAAEDYYTPSPFASFVRIIRFIALNIALLLPAMTVAVFSFHQELIPTTFLTNVASARQDLPLPISAEVLLMELTFELLREAGVRLPKTIGQAVSTVGGLVIGQAAVNAGYVAPIPVIVVAMTAIASFTIPSYAAGISIRILRFFLLILASLLGGMGIMLGLMTILVHLCSLRSFGVPYLSPFAPLSPKDLKDTFIRVPWWAMITRPRFFGSKEPIREGNAQGPTKPDKGGGES</sequence>
<name>A0A1M6FH97_9FIRM</name>
<evidence type="ECO:0000256" key="1">
    <source>
        <dbReference type="ARBA" id="ARBA00005278"/>
    </source>
</evidence>